<dbReference type="Proteomes" id="UP000016801">
    <property type="component" value="Unassembled WGS sequence"/>
</dbReference>
<dbReference type="VEuPathDB" id="FungiDB:CPUR_05906"/>
<accession>M1WDA3</accession>
<reference evidence="1 2" key="1">
    <citation type="journal article" date="2013" name="PLoS Genet.">
        <title>Plant-symbiotic fungi as chemical engineers: Multi-genome analysis of the Clavicipitaceae reveals dynamics of alkaloid loci.</title>
        <authorList>
            <person name="Schardl C.L."/>
            <person name="Young C.A."/>
            <person name="Hesse U."/>
            <person name="Amyotte S.G."/>
            <person name="Andreeva K."/>
            <person name="Calie P.J."/>
            <person name="Fleetwood D.J."/>
            <person name="Haws D.C."/>
            <person name="Moore N."/>
            <person name="Oeser B."/>
            <person name="Panaccione D.G."/>
            <person name="Schweri K.K."/>
            <person name="Voisey C.R."/>
            <person name="Farman M.L."/>
            <person name="Jaromczyk J.W."/>
            <person name="Roe B.A."/>
            <person name="O'Sullivan D.M."/>
            <person name="Scott B."/>
            <person name="Tudzynski P."/>
            <person name="An Z."/>
            <person name="Arnaoudova E.G."/>
            <person name="Bullock C.T."/>
            <person name="Charlton N.D."/>
            <person name="Chen L."/>
            <person name="Cox M."/>
            <person name="Dinkins R.D."/>
            <person name="Florea S."/>
            <person name="Glenn A.E."/>
            <person name="Gordon A."/>
            <person name="Gueldener U."/>
            <person name="Harris D.R."/>
            <person name="Hollin W."/>
            <person name="Jaromczyk J."/>
            <person name="Johnson R.D."/>
            <person name="Khan A.K."/>
            <person name="Leistner E."/>
            <person name="Leuchtmann A."/>
            <person name="Li C."/>
            <person name="Liu J."/>
            <person name="Liu J."/>
            <person name="Liu M."/>
            <person name="Mace W."/>
            <person name="Machado C."/>
            <person name="Nagabhyru P."/>
            <person name="Pan J."/>
            <person name="Schmid J."/>
            <person name="Sugawara K."/>
            <person name="Steiner U."/>
            <person name="Takach J.E."/>
            <person name="Tanaka E."/>
            <person name="Webb J.S."/>
            <person name="Wilson E.V."/>
            <person name="Wiseman J.L."/>
            <person name="Yoshida R."/>
            <person name="Zeng Z."/>
        </authorList>
    </citation>
    <scope>NUCLEOTIDE SEQUENCE [LARGE SCALE GENOMIC DNA]</scope>
    <source>
        <strain evidence="1 2">20.1</strain>
    </source>
</reference>
<dbReference type="HOGENOM" id="CLU_3050163_0_0_1"/>
<organism evidence="1 2">
    <name type="scientific">Claviceps purpurea (strain 20.1)</name>
    <name type="common">Ergot fungus</name>
    <name type="synonym">Sphacelia segetum</name>
    <dbReference type="NCBI Taxonomy" id="1111077"/>
    <lineage>
        <taxon>Eukaryota</taxon>
        <taxon>Fungi</taxon>
        <taxon>Dikarya</taxon>
        <taxon>Ascomycota</taxon>
        <taxon>Pezizomycotina</taxon>
        <taxon>Sordariomycetes</taxon>
        <taxon>Hypocreomycetidae</taxon>
        <taxon>Hypocreales</taxon>
        <taxon>Clavicipitaceae</taxon>
        <taxon>Claviceps</taxon>
    </lineage>
</organism>
<proteinExistence type="predicted"/>
<dbReference type="AlphaFoldDB" id="M1WDA3"/>
<keyword evidence="2" id="KW-1185">Reference proteome</keyword>
<gene>
    <name evidence="1" type="ORF">CPUR_05906</name>
</gene>
<sequence>MYATAIKWANKFADNGHAFRYRYLDDVWDIAAADTSYRYSNAEWFKKKNKAFER</sequence>
<evidence type="ECO:0000313" key="1">
    <source>
        <dbReference type="EMBL" id="CCE32048.1"/>
    </source>
</evidence>
<dbReference type="EMBL" id="CAGA01000037">
    <property type="protein sequence ID" value="CCE32048.1"/>
    <property type="molecule type" value="Genomic_DNA"/>
</dbReference>
<name>M1WDA3_CLAP2</name>
<protein>
    <submittedName>
        <fullName evidence="1">Uncharacterized protein</fullName>
    </submittedName>
</protein>
<comment type="caution">
    <text evidence="1">The sequence shown here is derived from an EMBL/GenBank/DDBJ whole genome shotgun (WGS) entry which is preliminary data.</text>
</comment>
<evidence type="ECO:0000313" key="2">
    <source>
        <dbReference type="Proteomes" id="UP000016801"/>
    </source>
</evidence>